<dbReference type="AlphaFoldDB" id="A0A974DHH5"/>
<reference evidence="3" key="1">
    <citation type="journal article" date="2016" name="Nature">
        <title>Genome evolution in the allotetraploid frog Xenopus laevis.</title>
        <authorList>
            <person name="Session A.M."/>
            <person name="Uno Y."/>
            <person name="Kwon T."/>
            <person name="Chapman J.A."/>
            <person name="Toyoda A."/>
            <person name="Takahashi S."/>
            <person name="Fukui A."/>
            <person name="Hikosaka A."/>
            <person name="Suzuki A."/>
            <person name="Kondo M."/>
            <person name="van Heeringen S.J."/>
            <person name="Quigley I."/>
            <person name="Heinz S."/>
            <person name="Ogino H."/>
            <person name="Ochi H."/>
            <person name="Hellsten U."/>
            <person name="Lyons J.B."/>
            <person name="Simakov O."/>
            <person name="Putnam N."/>
            <person name="Stites J."/>
            <person name="Kuroki Y."/>
            <person name="Tanaka T."/>
            <person name="Michiue T."/>
            <person name="Watanabe M."/>
            <person name="Bogdanovic O."/>
            <person name="Lister R."/>
            <person name="Georgiou G."/>
            <person name="Paranjpe S.S."/>
            <person name="van Kruijsbergen I."/>
            <person name="Shu S."/>
            <person name="Carlson J."/>
            <person name="Kinoshita T."/>
            <person name="Ohta Y."/>
            <person name="Mawaribuchi S."/>
            <person name="Jenkins J."/>
            <person name="Grimwood J."/>
            <person name="Schmutz J."/>
            <person name="Mitros T."/>
            <person name="Mozaffari S.V."/>
            <person name="Suzuki Y."/>
            <person name="Haramoto Y."/>
            <person name="Yamamoto T.S."/>
            <person name="Takagi C."/>
            <person name="Heald R."/>
            <person name="Miller K."/>
            <person name="Haudenschild C."/>
            <person name="Kitzman J."/>
            <person name="Nakayama T."/>
            <person name="Izutsu Y."/>
            <person name="Robert J."/>
            <person name="Fortriede J."/>
            <person name="Burns K."/>
            <person name="Lotay V."/>
            <person name="Karimi K."/>
            <person name="Yasuoka Y."/>
            <person name="Dichmann D.S."/>
            <person name="Flajnik M.F."/>
            <person name="Houston D.W."/>
            <person name="Shendure J."/>
            <person name="DuPasquier L."/>
            <person name="Vize P.D."/>
            <person name="Zorn A.M."/>
            <person name="Ito M."/>
            <person name="Marcotte E.M."/>
            <person name="Wallingford J.B."/>
            <person name="Ito Y."/>
            <person name="Asashima M."/>
            <person name="Ueno N."/>
            <person name="Matsuda Y."/>
            <person name="Veenstra G.J."/>
            <person name="Fujiyama A."/>
            <person name="Harland R.M."/>
            <person name="Taira M."/>
            <person name="Rokhsar D.S."/>
        </authorList>
    </citation>
    <scope>NUCLEOTIDE SEQUENCE [LARGE SCALE GENOMIC DNA]</scope>
    <source>
        <strain evidence="3">J</strain>
    </source>
</reference>
<dbReference type="Proteomes" id="UP000694892">
    <property type="component" value="Chromosome 3L"/>
</dbReference>
<organism evidence="2 3">
    <name type="scientific">Xenopus laevis</name>
    <name type="common">African clawed frog</name>
    <dbReference type="NCBI Taxonomy" id="8355"/>
    <lineage>
        <taxon>Eukaryota</taxon>
        <taxon>Metazoa</taxon>
        <taxon>Chordata</taxon>
        <taxon>Craniata</taxon>
        <taxon>Vertebrata</taxon>
        <taxon>Euteleostomi</taxon>
        <taxon>Amphibia</taxon>
        <taxon>Batrachia</taxon>
        <taxon>Anura</taxon>
        <taxon>Pipoidea</taxon>
        <taxon>Pipidae</taxon>
        <taxon>Xenopodinae</taxon>
        <taxon>Xenopus</taxon>
        <taxon>Xenopus</taxon>
    </lineage>
</organism>
<accession>A0A974DHH5</accession>
<evidence type="ECO:0000313" key="2">
    <source>
        <dbReference type="EMBL" id="OCT91046.1"/>
    </source>
</evidence>
<name>A0A974DHH5_XENLA</name>
<evidence type="ECO:0000256" key="1">
    <source>
        <dbReference type="SAM" id="MobiDB-lite"/>
    </source>
</evidence>
<sequence>MLLLLSRKKHPHGVRCFWRDLHPFSVVSVVVDRLLSKDDAWPPIAAYLPTGLEGRKAEGRVPSVVCGNCLQSNSSMVQTRRKEHKADQKGPTNA</sequence>
<feature type="region of interest" description="Disordered" evidence="1">
    <location>
        <begin position="74"/>
        <end position="94"/>
    </location>
</feature>
<protein>
    <submittedName>
        <fullName evidence="2">Uncharacterized protein</fullName>
    </submittedName>
</protein>
<evidence type="ECO:0000313" key="3">
    <source>
        <dbReference type="Proteomes" id="UP000694892"/>
    </source>
</evidence>
<proteinExistence type="predicted"/>
<dbReference type="EMBL" id="CM004470">
    <property type="protein sequence ID" value="OCT91046.1"/>
    <property type="molecule type" value="Genomic_DNA"/>
</dbReference>
<gene>
    <name evidence="2" type="ORF">XELAEV_18019665mg</name>
</gene>